<dbReference type="PROSITE" id="PS50043">
    <property type="entry name" value="HTH_LUXR_2"/>
    <property type="match status" value="1"/>
</dbReference>
<comment type="caution">
    <text evidence="4">The sequence shown here is derived from an EMBL/GenBank/DDBJ whole genome shotgun (WGS) entry which is preliminary data.</text>
</comment>
<feature type="domain" description="HTH luxR-type" evidence="3">
    <location>
        <begin position="901"/>
        <end position="966"/>
    </location>
</feature>
<evidence type="ECO:0000256" key="1">
    <source>
        <dbReference type="ARBA" id="ARBA00022741"/>
    </source>
</evidence>
<dbReference type="Pfam" id="PF13191">
    <property type="entry name" value="AAA_16"/>
    <property type="match status" value="1"/>
</dbReference>
<dbReference type="InterPro" id="IPR036388">
    <property type="entry name" value="WH-like_DNA-bd_sf"/>
</dbReference>
<evidence type="ECO:0000259" key="3">
    <source>
        <dbReference type="PROSITE" id="PS50043"/>
    </source>
</evidence>
<gene>
    <name evidence="4" type="ORF">JT362_20245</name>
</gene>
<dbReference type="SMART" id="SM00421">
    <property type="entry name" value="HTH_LUXR"/>
    <property type="match status" value="1"/>
</dbReference>
<keyword evidence="5" id="KW-1185">Reference proteome</keyword>
<dbReference type="PANTHER" id="PTHR16305:SF35">
    <property type="entry name" value="TRANSCRIPTIONAL ACTIVATOR DOMAIN"/>
    <property type="match status" value="1"/>
</dbReference>
<sequence length="970" mass="103274">MRHRSTSLVGRDSELRTLERALAAARAGRGGAVFLVGESGIGKSRLAAAATELAYTAGMGLMRGRASSIGPSAPFRPLTEAILSLLRAEPVEPADLGPYGPILGRLVPDWGTPGQDRDGESLVVLAEAVLRLTGRVGRDRGCLVNLDDLNEADPETLAVVEYLVDNVELQPTLLVGAIRDEDCAARALADAAARRGCCELIHLDRLPRADLRRMAGACLDADPAGIPDAAVDLLWAGSSGNPFLAEELVTAMVDDGVLVADGTSWRLTGDAGAVLTTGLARPLARRVAQLGPRSRELLSVAAAFGPRFPLAVVQRVTGLSDRDLLSLLQDDLAGQLVAPDEQTADWYAFHHRLSREAVLAQLDRHEHERLAGALADAVEVVHPGLPGEWCEVVAALRVDAGDRGAAGLRYTEVGRRALALGAATSAVALLDRALEYLPPDDVAARAEALELLLHALAEAGLVERALASVGELARVGGVTARRRATLHTRLAWAATVAGRSDDGHEQVRLARALLGPDASAEDLAPVDVVAAHLALDVAGQDQLAAAERMARQAAEVAERVPLPVVACQALQLLGGLTRHRDPDEATAFLERARALAVQHELPIWEIHALIRLGNDDALRHGDLARLERAREVATRVGAVTAQYQAEASIALHSVLHGDFTRAASLAGRVLVSTTRLRLLETTQYVLLVRAVLAGHRGNRKEMDAALAEFERWQGDLTLHAPRVHGLAAAFCALLEEDRPRALSELERAVSSEDNGSSVYFLSGRHGMHVLLTVLYGQSGWAELEAVTVNPASALRWDRQFTLFAQAVLLGRESRVDAASASVAEALDVGEPYATSRHLGLRLVGEAALADGWGDPVSWLRTAEDHFHRTGVPAVAGACRALLRRAGAKVTQRRSGTDEIPAVLRSAGVTAREFEVLGLLVGRLGNREIADRLHLSPRTVERHVGSLMTKTGLPNRIALGEFAADFVDGAA</sequence>
<dbReference type="CDD" id="cd06170">
    <property type="entry name" value="LuxR_C_like"/>
    <property type="match status" value="1"/>
</dbReference>
<evidence type="ECO:0000256" key="2">
    <source>
        <dbReference type="ARBA" id="ARBA00022840"/>
    </source>
</evidence>
<dbReference type="Gene3D" id="1.25.40.10">
    <property type="entry name" value="Tetratricopeptide repeat domain"/>
    <property type="match status" value="1"/>
</dbReference>
<dbReference type="InterPro" id="IPR027417">
    <property type="entry name" value="P-loop_NTPase"/>
</dbReference>
<accession>A0ABT2JC61</accession>
<evidence type="ECO:0000313" key="5">
    <source>
        <dbReference type="Proteomes" id="UP001156441"/>
    </source>
</evidence>
<organism evidence="4 5">
    <name type="scientific">Actinophytocola gossypii</name>
    <dbReference type="NCBI Taxonomy" id="2812003"/>
    <lineage>
        <taxon>Bacteria</taxon>
        <taxon>Bacillati</taxon>
        <taxon>Actinomycetota</taxon>
        <taxon>Actinomycetes</taxon>
        <taxon>Pseudonocardiales</taxon>
        <taxon>Pseudonocardiaceae</taxon>
    </lineage>
</organism>
<dbReference type="InterPro" id="IPR000792">
    <property type="entry name" value="Tscrpt_reg_LuxR_C"/>
</dbReference>
<dbReference type="EMBL" id="JAFFZE010000015">
    <property type="protein sequence ID" value="MCT2585456.1"/>
    <property type="molecule type" value="Genomic_DNA"/>
</dbReference>
<reference evidence="4 5" key="1">
    <citation type="submission" date="2021-02" db="EMBL/GenBank/DDBJ databases">
        <title>Actinophytocola xerophila sp. nov., isolated from soil of cotton cropping field.</title>
        <authorList>
            <person name="Huang R."/>
            <person name="Chen X."/>
            <person name="Ge X."/>
            <person name="Liu W."/>
        </authorList>
    </citation>
    <scope>NUCLEOTIDE SEQUENCE [LARGE SCALE GENOMIC DNA]</scope>
    <source>
        <strain evidence="4 5">S1-96</strain>
    </source>
</reference>
<keyword evidence="1" id="KW-0547">Nucleotide-binding</keyword>
<dbReference type="PRINTS" id="PR00038">
    <property type="entry name" value="HTHLUXR"/>
</dbReference>
<dbReference type="SUPFAM" id="SSF46894">
    <property type="entry name" value="C-terminal effector domain of the bipartite response regulators"/>
    <property type="match status" value="1"/>
</dbReference>
<dbReference type="InterPro" id="IPR011990">
    <property type="entry name" value="TPR-like_helical_dom_sf"/>
</dbReference>
<dbReference type="Proteomes" id="UP001156441">
    <property type="component" value="Unassembled WGS sequence"/>
</dbReference>
<proteinExistence type="predicted"/>
<dbReference type="Gene3D" id="1.10.10.10">
    <property type="entry name" value="Winged helix-like DNA-binding domain superfamily/Winged helix DNA-binding domain"/>
    <property type="match status" value="1"/>
</dbReference>
<keyword evidence="2" id="KW-0067">ATP-binding</keyword>
<dbReference type="InterPro" id="IPR016032">
    <property type="entry name" value="Sig_transdc_resp-reg_C-effctor"/>
</dbReference>
<dbReference type="RefSeq" id="WP_260193032.1">
    <property type="nucleotide sequence ID" value="NZ_JAFFZE010000015.1"/>
</dbReference>
<dbReference type="InterPro" id="IPR041664">
    <property type="entry name" value="AAA_16"/>
</dbReference>
<dbReference type="SUPFAM" id="SSF52540">
    <property type="entry name" value="P-loop containing nucleoside triphosphate hydrolases"/>
    <property type="match status" value="1"/>
</dbReference>
<dbReference type="Pfam" id="PF00196">
    <property type="entry name" value="GerE"/>
    <property type="match status" value="1"/>
</dbReference>
<dbReference type="Gene3D" id="3.40.50.300">
    <property type="entry name" value="P-loop containing nucleotide triphosphate hydrolases"/>
    <property type="match status" value="1"/>
</dbReference>
<dbReference type="PANTHER" id="PTHR16305">
    <property type="entry name" value="TESTICULAR SOLUBLE ADENYLYL CYCLASE"/>
    <property type="match status" value="1"/>
</dbReference>
<evidence type="ECO:0000313" key="4">
    <source>
        <dbReference type="EMBL" id="MCT2585456.1"/>
    </source>
</evidence>
<name>A0ABT2JC61_9PSEU</name>
<protein>
    <submittedName>
        <fullName evidence="4">AAA family ATPase</fullName>
    </submittedName>
</protein>
<dbReference type="SUPFAM" id="SSF48452">
    <property type="entry name" value="TPR-like"/>
    <property type="match status" value="1"/>
</dbReference>